<comment type="cofactor">
    <cofactor evidence="10">
        <name>Fe(2+)</name>
        <dbReference type="ChEBI" id="CHEBI:29033"/>
    </cofactor>
    <text evidence="10">Binds 1 Fe(2+) ion per subunit.</text>
</comment>
<evidence type="ECO:0000256" key="4">
    <source>
        <dbReference type="ARBA" id="ARBA00022729"/>
    </source>
</evidence>
<evidence type="ECO:0000256" key="12">
    <source>
        <dbReference type="SAM" id="MobiDB-lite"/>
    </source>
</evidence>
<keyword evidence="5 11" id="KW-0378">Hydrolase</keyword>
<dbReference type="GO" id="GO:0005576">
    <property type="term" value="C:extracellular region"/>
    <property type="evidence" value="ECO:0007669"/>
    <property type="project" value="TreeGrafter"/>
</dbReference>
<dbReference type="InterPro" id="IPR004294">
    <property type="entry name" value="Carotenoid_Oase"/>
</dbReference>
<feature type="compositionally biased region" description="Gly residues" evidence="12">
    <location>
        <begin position="296"/>
        <end position="310"/>
    </location>
</feature>
<keyword evidence="3 10" id="KW-0479">Metal-binding</keyword>
<feature type="compositionally biased region" description="Gly residues" evidence="12">
    <location>
        <begin position="51"/>
        <end position="62"/>
    </location>
</feature>
<dbReference type="GO" id="GO:0016702">
    <property type="term" value="F:oxidoreductase activity, acting on single donors with incorporation of molecular oxygen, incorporation of two atoms of oxygen"/>
    <property type="evidence" value="ECO:0007669"/>
    <property type="project" value="InterPro"/>
</dbReference>
<dbReference type="Pfam" id="PF04916">
    <property type="entry name" value="Phospholip_B"/>
    <property type="match status" value="1"/>
</dbReference>
<evidence type="ECO:0000256" key="9">
    <source>
        <dbReference type="ARBA" id="ARBA00023180"/>
    </source>
</evidence>
<comment type="function">
    <text evidence="11">Putative phospholipase.</text>
</comment>
<evidence type="ECO:0000256" key="8">
    <source>
        <dbReference type="ARBA" id="ARBA00023098"/>
    </source>
</evidence>
<feature type="binding site" evidence="10">
    <location>
        <position position="82"/>
    </location>
    <ligand>
        <name>Fe cation</name>
        <dbReference type="ChEBI" id="CHEBI:24875"/>
        <note>catalytic</note>
    </ligand>
</feature>
<feature type="region of interest" description="Disordered" evidence="12">
    <location>
        <begin position="283"/>
        <end position="312"/>
    </location>
</feature>
<name>A0A7R9VP20_9CHLO</name>
<evidence type="ECO:0000256" key="10">
    <source>
        <dbReference type="PIRSR" id="PIRSR604294-1"/>
    </source>
</evidence>
<keyword evidence="7 10" id="KW-0408">Iron</keyword>
<protein>
    <recommendedName>
        <fullName evidence="11">Phospholipase B-like</fullName>
        <ecNumber evidence="11">3.1.1.-</ecNumber>
    </recommendedName>
</protein>
<dbReference type="EC" id="3.1.1.-" evidence="11"/>
<accession>A0A7R9VP20</accession>
<evidence type="ECO:0000256" key="2">
    <source>
        <dbReference type="ARBA" id="ARBA00007835"/>
    </source>
</evidence>
<organism evidence="13">
    <name type="scientific">Chlamydomonas euryale</name>
    <dbReference type="NCBI Taxonomy" id="1486919"/>
    <lineage>
        <taxon>Eukaryota</taxon>
        <taxon>Viridiplantae</taxon>
        <taxon>Chlorophyta</taxon>
        <taxon>core chlorophytes</taxon>
        <taxon>Chlorophyceae</taxon>
        <taxon>CS clade</taxon>
        <taxon>Chlamydomonadales</taxon>
        <taxon>Chlamydomonadaceae</taxon>
        <taxon>Chlamydomonas</taxon>
    </lineage>
</organism>
<dbReference type="AlphaFoldDB" id="A0A7R9VP20"/>
<keyword evidence="8 11" id="KW-0443">Lipid metabolism</keyword>
<dbReference type="Gene3D" id="3.60.60.30">
    <property type="match status" value="1"/>
</dbReference>
<sequence length="615" mass="65662">MDMPRFATSYLFGRSSIAECIKFDADIPARVVLVPRSGSAAAAAARKTGAQDGGGSGGGRGEAGAAPGAVEADCPVSFFPFHHVNAYEDGDGRVVVHTAAWRQIDLSVNVWNMDLGYWTGGQRSELYEVVVDTRRGGKVESASRVLDDQTLEFPSVAPQSVGSRHTHMYCVGDRVCHPEHWGPLTALIKVSSEPAPAPGAAAAAPGVGGGGRGSGGGGGLSRDAVLSAVALAGRCSALIKVAADLSDVFVGHSTWDSYTSALRVFKIYDFALAGGDGAAAEGGGTTGDAARFSGQDGSGNSGRGGSGAGGRRGRGLVGRVSFSSYPGELFSDDDLYVSSAGLVVTETTLHVFEPRIYQGLSPRSVPSWLRVRSALLVARSAPEWVSTFSSHNSGTYNNQYMVVDMGRFQPGERLLPGFLWVVEQIPGRVLSVDATEMLAFGYWPSYNVPFFDEVYNATGYPGLIAEMEAEDPVKYAGAIRWLKYQICPRAEIFRRDQAAVKDLHGMQALMRYNSWRHDPYADSNPTFAVCGRGDLLQSEPLPKGCFDSKVTSYQLSRDMEAEVVNGPAVTADQTPFSWAAFPNASDFAHRGHPDVFDFEFERMSCRDLPVPGARC</sequence>
<comment type="similarity">
    <text evidence="2 11">Belongs to the phospholipase B-like family.</text>
</comment>
<evidence type="ECO:0000256" key="7">
    <source>
        <dbReference type="ARBA" id="ARBA00023004"/>
    </source>
</evidence>
<evidence type="ECO:0000256" key="1">
    <source>
        <dbReference type="ARBA" id="ARBA00006787"/>
    </source>
</evidence>
<dbReference type="InterPro" id="IPR007000">
    <property type="entry name" value="PLipase_B-like"/>
</dbReference>
<dbReference type="Pfam" id="PF03055">
    <property type="entry name" value="RPE65"/>
    <property type="match status" value="1"/>
</dbReference>
<feature type="region of interest" description="Disordered" evidence="12">
    <location>
        <begin position="45"/>
        <end position="66"/>
    </location>
</feature>
<gene>
    <name evidence="13" type="ORF">CEUR00632_LOCUS15667</name>
</gene>
<reference evidence="13" key="1">
    <citation type="submission" date="2021-01" db="EMBL/GenBank/DDBJ databases">
        <authorList>
            <person name="Corre E."/>
            <person name="Pelletier E."/>
            <person name="Niang G."/>
            <person name="Scheremetjew M."/>
            <person name="Finn R."/>
            <person name="Kale V."/>
            <person name="Holt S."/>
            <person name="Cochrane G."/>
            <person name="Meng A."/>
            <person name="Brown T."/>
            <person name="Cohen L."/>
        </authorList>
    </citation>
    <scope>NUCLEOTIDE SEQUENCE</scope>
    <source>
        <strain evidence="13">CCMP219</strain>
    </source>
</reference>
<dbReference type="PANTHER" id="PTHR12370">
    <property type="entry name" value="PHOSPHOLIPASE B-RELATED"/>
    <property type="match status" value="1"/>
</dbReference>
<dbReference type="GO" id="GO:0004620">
    <property type="term" value="F:phospholipase activity"/>
    <property type="evidence" value="ECO:0007669"/>
    <property type="project" value="InterPro"/>
</dbReference>
<evidence type="ECO:0000256" key="3">
    <source>
        <dbReference type="ARBA" id="ARBA00022723"/>
    </source>
</evidence>
<dbReference type="PANTHER" id="PTHR12370:SF3">
    <property type="entry name" value="PHOSPHOLIPASE B-LIKE 2-RELATED"/>
    <property type="match status" value="1"/>
</dbReference>
<evidence type="ECO:0000313" key="13">
    <source>
        <dbReference type="EMBL" id="CAD8300643.1"/>
    </source>
</evidence>
<dbReference type="EMBL" id="HBEC01033719">
    <property type="protein sequence ID" value="CAD8300643.1"/>
    <property type="molecule type" value="Transcribed_RNA"/>
</dbReference>
<dbReference type="GO" id="GO:0046872">
    <property type="term" value="F:metal ion binding"/>
    <property type="evidence" value="ECO:0007669"/>
    <property type="project" value="UniProtKB-KW"/>
</dbReference>
<evidence type="ECO:0000256" key="6">
    <source>
        <dbReference type="ARBA" id="ARBA00022963"/>
    </source>
</evidence>
<keyword evidence="6 11" id="KW-0442">Lipid degradation</keyword>
<keyword evidence="9" id="KW-0325">Glycoprotein</keyword>
<comment type="similarity">
    <text evidence="1">Belongs to the carotenoid oxygenase family.</text>
</comment>
<evidence type="ECO:0000256" key="5">
    <source>
        <dbReference type="ARBA" id="ARBA00022801"/>
    </source>
</evidence>
<dbReference type="GO" id="GO:0009395">
    <property type="term" value="P:phospholipid catabolic process"/>
    <property type="evidence" value="ECO:0007669"/>
    <property type="project" value="TreeGrafter"/>
</dbReference>
<keyword evidence="4" id="KW-0732">Signal</keyword>
<proteinExistence type="inferred from homology"/>
<evidence type="ECO:0000256" key="11">
    <source>
        <dbReference type="RuleBase" id="RU364138"/>
    </source>
</evidence>